<keyword evidence="1" id="KW-0812">Transmembrane</keyword>
<dbReference type="Proteomes" id="UP000887574">
    <property type="component" value="Unplaced"/>
</dbReference>
<accession>A0A915E5S1</accession>
<protein>
    <submittedName>
        <fullName evidence="3">NADH dehydrogenase subunit 3</fullName>
    </submittedName>
</protein>
<organism evidence="2 3">
    <name type="scientific">Ditylenchus dipsaci</name>
    <dbReference type="NCBI Taxonomy" id="166011"/>
    <lineage>
        <taxon>Eukaryota</taxon>
        <taxon>Metazoa</taxon>
        <taxon>Ecdysozoa</taxon>
        <taxon>Nematoda</taxon>
        <taxon>Chromadorea</taxon>
        <taxon>Rhabditida</taxon>
        <taxon>Tylenchina</taxon>
        <taxon>Tylenchomorpha</taxon>
        <taxon>Sphaerularioidea</taxon>
        <taxon>Anguinidae</taxon>
        <taxon>Anguininae</taxon>
        <taxon>Ditylenchus</taxon>
    </lineage>
</organism>
<evidence type="ECO:0000313" key="2">
    <source>
        <dbReference type="Proteomes" id="UP000887574"/>
    </source>
</evidence>
<keyword evidence="1" id="KW-1133">Transmembrane helix</keyword>
<feature type="transmembrane region" description="Helical" evidence="1">
    <location>
        <begin position="15"/>
        <end position="42"/>
    </location>
</feature>
<keyword evidence="2" id="KW-1185">Reference proteome</keyword>
<dbReference type="AlphaFoldDB" id="A0A915E5S1"/>
<evidence type="ECO:0000256" key="1">
    <source>
        <dbReference type="SAM" id="Phobius"/>
    </source>
</evidence>
<name>A0A915E5S1_9BILA</name>
<reference evidence="3" key="1">
    <citation type="submission" date="2022-11" db="UniProtKB">
        <authorList>
            <consortium name="WormBaseParasite"/>
        </authorList>
    </citation>
    <scope>IDENTIFICATION</scope>
</reference>
<proteinExistence type="predicted"/>
<dbReference type="WBParaSite" id="jg26073">
    <property type="protein sequence ID" value="jg26073"/>
    <property type="gene ID" value="jg26073"/>
</dbReference>
<sequence length="71" mass="8328">MVTFFDLGDNTEPTIAMMIMLYFELFVIVIVIVAAISLLFAFRREYPKKLAFGFDYTQHATERSDWIPRLC</sequence>
<keyword evidence="1" id="KW-0472">Membrane</keyword>
<evidence type="ECO:0000313" key="3">
    <source>
        <dbReference type="WBParaSite" id="jg26073"/>
    </source>
</evidence>